<comment type="caution">
    <text evidence="1">The sequence shown here is derived from an EMBL/GenBank/DDBJ whole genome shotgun (WGS) entry which is preliminary data.</text>
</comment>
<sequence>MAAKRRARNGCPFPLTALDKVTSSNGWLRLTPRLSRSRFVGQVEWNCECFAATALRLAIPPNEPVQRKGLDVTY</sequence>
<dbReference type="GeneID" id="85475036"/>
<keyword evidence="2" id="KW-1185">Reference proteome</keyword>
<dbReference type="Proteomes" id="UP001243989">
    <property type="component" value="Unassembled WGS sequence"/>
</dbReference>
<reference evidence="1" key="1">
    <citation type="submission" date="2021-06" db="EMBL/GenBank/DDBJ databases">
        <title>Comparative genomics, transcriptomics and evolutionary studies reveal genomic signatures of adaptation to plant cell wall in hemibiotrophic fungi.</title>
        <authorList>
            <consortium name="DOE Joint Genome Institute"/>
            <person name="Baroncelli R."/>
            <person name="Diaz J.F."/>
            <person name="Benocci T."/>
            <person name="Peng M."/>
            <person name="Battaglia E."/>
            <person name="Haridas S."/>
            <person name="Andreopoulos W."/>
            <person name="Labutti K."/>
            <person name="Pangilinan J."/>
            <person name="Floch G.L."/>
            <person name="Makela M.R."/>
            <person name="Henrissat B."/>
            <person name="Grigoriev I.V."/>
            <person name="Crouch J.A."/>
            <person name="De Vries R.P."/>
            <person name="Sukno S.A."/>
            <person name="Thon M.R."/>
        </authorList>
    </citation>
    <scope>NUCLEOTIDE SEQUENCE</scope>
    <source>
        <strain evidence="1">CBS 102054</strain>
    </source>
</reference>
<dbReference type="RefSeq" id="XP_060447053.1">
    <property type="nucleotide sequence ID" value="XM_060590174.1"/>
</dbReference>
<gene>
    <name evidence="1" type="ORF">BDP81DRAFT_424988</name>
</gene>
<accession>A0AAI9ZUK9</accession>
<proteinExistence type="predicted"/>
<dbReference type="AlphaFoldDB" id="A0AAI9ZUK9"/>
<organism evidence="1 2">
    <name type="scientific">Colletotrichum phormii</name>
    <dbReference type="NCBI Taxonomy" id="359342"/>
    <lineage>
        <taxon>Eukaryota</taxon>
        <taxon>Fungi</taxon>
        <taxon>Dikarya</taxon>
        <taxon>Ascomycota</taxon>
        <taxon>Pezizomycotina</taxon>
        <taxon>Sordariomycetes</taxon>
        <taxon>Hypocreomycetidae</taxon>
        <taxon>Glomerellales</taxon>
        <taxon>Glomerellaceae</taxon>
        <taxon>Colletotrichum</taxon>
        <taxon>Colletotrichum acutatum species complex</taxon>
    </lineage>
</organism>
<evidence type="ECO:0000313" key="1">
    <source>
        <dbReference type="EMBL" id="KAK1638446.1"/>
    </source>
</evidence>
<name>A0AAI9ZUK9_9PEZI</name>
<dbReference type="EMBL" id="JAHMHQ010000007">
    <property type="protein sequence ID" value="KAK1638446.1"/>
    <property type="molecule type" value="Genomic_DNA"/>
</dbReference>
<evidence type="ECO:0000313" key="2">
    <source>
        <dbReference type="Proteomes" id="UP001243989"/>
    </source>
</evidence>
<protein>
    <submittedName>
        <fullName evidence="1">Uncharacterized protein</fullName>
    </submittedName>
</protein>